<dbReference type="SUPFAM" id="SSF51998">
    <property type="entry name" value="PFL-like glycyl radical enzymes"/>
    <property type="match status" value="1"/>
</dbReference>
<dbReference type="InterPro" id="IPR005144">
    <property type="entry name" value="ATP-cone_dom"/>
</dbReference>
<dbReference type="HOGENOM" id="CLU_002707_0_2_0"/>
<evidence type="ECO:0000256" key="1">
    <source>
        <dbReference type="ARBA" id="ARBA00022741"/>
    </source>
</evidence>
<gene>
    <name evidence="5" type="ordered locus">Emin_1190</name>
</gene>
<dbReference type="PANTHER" id="PTHR21075:SF0">
    <property type="entry name" value="ANAEROBIC RIBONUCLEOSIDE-TRIPHOSPHATE REDUCTASE"/>
    <property type="match status" value="1"/>
</dbReference>
<keyword evidence="2 3" id="KW-0067">ATP-binding</keyword>
<dbReference type="NCBIfam" id="NF006126">
    <property type="entry name" value="PRK08270.1"/>
    <property type="match status" value="1"/>
</dbReference>
<dbReference type="AlphaFoldDB" id="B2KDZ4"/>
<evidence type="ECO:0000313" key="6">
    <source>
        <dbReference type="Proteomes" id="UP000001029"/>
    </source>
</evidence>
<protein>
    <submittedName>
        <fullName evidence="5">Anaerobic ribonucleoside-triphosphate reductase</fullName>
    </submittedName>
</protein>
<dbReference type="Gene3D" id="3.20.70.20">
    <property type="match status" value="1"/>
</dbReference>
<dbReference type="KEGG" id="emi:Emin_1190"/>
<dbReference type="NCBIfam" id="TIGR02487">
    <property type="entry name" value="NrdD"/>
    <property type="match status" value="1"/>
</dbReference>
<dbReference type="CDD" id="cd01675">
    <property type="entry name" value="RNR_III"/>
    <property type="match status" value="1"/>
</dbReference>
<dbReference type="Proteomes" id="UP000001029">
    <property type="component" value="Chromosome"/>
</dbReference>
<dbReference type="GO" id="GO:0031250">
    <property type="term" value="C:anaerobic ribonucleoside-triphosphate reductase complex"/>
    <property type="evidence" value="ECO:0007669"/>
    <property type="project" value="TreeGrafter"/>
</dbReference>
<dbReference type="GO" id="GO:0008998">
    <property type="term" value="F:ribonucleoside-triphosphate reductase (thioredoxin) activity"/>
    <property type="evidence" value="ECO:0007669"/>
    <property type="project" value="InterPro"/>
</dbReference>
<dbReference type="InterPro" id="IPR012833">
    <property type="entry name" value="NrdD"/>
</dbReference>
<evidence type="ECO:0000313" key="5">
    <source>
        <dbReference type="EMBL" id="ACC98740.1"/>
    </source>
</evidence>
<evidence type="ECO:0000259" key="4">
    <source>
        <dbReference type="PROSITE" id="PS51161"/>
    </source>
</evidence>
<feature type="domain" description="ATP-cone" evidence="4">
    <location>
        <begin position="8"/>
        <end position="100"/>
    </location>
</feature>
<reference evidence="5 6" key="1">
    <citation type="journal article" date="2009" name="Appl. Environ. Microbiol.">
        <title>Genomic analysis of 'Elusimicrobium minutum,' the first cultivated representative of the phylum 'Elusimicrobia' (formerly termite group 1).</title>
        <authorList>
            <person name="Herlemann D.P.R."/>
            <person name="Geissinger O."/>
            <person name="Ikeda-Ohtsubo W."/>
            <person name="Kunin V."/>
            <person name="Sun H."/>
            <person name="Lapidus A."/>
            <person name="Hugenholtz P."/>
            <person name="Brune A."/>
        </authorList>
    </citation>
    <scope>NUCLEOTIDE SEQUENCE [LARGE SCALE GENOMIC DNA]</scope>
    <source>
        <strain evidence="5 6">Pei191</strain>
    </source>
</reference>
<dbReference type="PROSITE" id="PS51161">
    <property type="entry name" value="ATP_CONE"/>
    <property type="match status" value="1"/>
</dbReference>
<keyword evidence="6" id="KW-1185">Reference proteome</keyword>
<dbReference type="Pfam" id="PF03477">
    <property type="entry name" value="ATP-cone"/>
    <property type="match status" value="1"/>
</dbReference>
<dbReference type="EMBL" id="CP001055">
    <property type="protein sequence ID" value="ACC98740.1"/>
    <property type="molecule type" value="Genomic_DNA"/>
</dbReference>
<dbReference type="Pfam" id="PF13597">
    <property type="entry name" value="NRDD"/>
    <property type="match status" value="1"/>
</dbReference>
<dbReference type="STRING" id="445932.Emin_1190"/>
<accession>B2KDZ4</accession>
<dbReference type="RefSeq" id="WP_012415355.1">
    <property type="nucleotide sequence ID" value="NC_010644.1"/>
</dbReference>
<dbReference type="GO" id="GO:0009265">
    <property type="term" value="P:2'-deoxyribonucleotide biosynthetic process"/>
    <property type="evidence" value="ECO:0007669"/>
    <property type="project" value="TreeGrafter"/>
</dbReference>
<sequence length="690" mass="78773">MPKSEIIKNIVKRDGTKQKFDAAKITKAISKAGQVTGEFGEDVASKLTIRVINIIQQLYSDSVPTVENIQDIVEDVLLTSNYHKTAKSYIIYREQHSKIREIHSKFNVDLVEQYLKKMDWQVNENSNMSYSLQGLNNYISSEISKVYWLNKIYPENIRRAHQTGAVHLHDLGLLGAYCVGWDLQDLLTSGFKGVSGKAESRPAKHFRTALGQIVNFFYTLQGESAGAQAFSNFDTLLAPFIYYDKLSYTEIKQALQEFLFNVNVPTRVGFQTPFTNLTMDLNVPSYFKNQPVIIGGQLQDKTYGEFQKEMDLLNKAFLEIMLQGDAKGRVFTFPIPTYNITKDFDWNNSELIPLWEITAKYGIPYFANFINSDMSPEDARSMCCRLRIDNRELIKRGGGLFGSAPLTGSIGVVTINMPRLGYVSKTEEEFFKNLAGLMDIAKDSLEIKRKIIERFTEGNLYPYMRFYLRTVKERFNQYWKNHFSTIGLVGLNEAALNLLGVDLGTEKGRAFGEKVLDFMRERLISYQKETDNNYNLEATPAEGTSYRLAKIDKEQFPDIITANEAHYKEGKAPFYTNSSQLPVNYSDDIFEILDLQDSMQAKYTGGTVVHIYMGEKVKNIEALKKFIKKVCENYQLPYFSITPTFSVCPKCGYLEGEHKECPKCKEQAIEDIERRIKAIEEQLFSPGSAS</sequence>
<dbReference type="GO" id="GO:0004748">
    <property type="term" value="F:ribonucleoside-diphosphate reductase activity, thioredoxin disulfide as acceptor"/>
    <property type="evidence" value="ECO:0007669"/>
    <property type="project" value="TreeGrafter"/>
</dbReference>
<organism evidence="5 6">
    <name type="scientific">Elusimicrobium minutum (strain Pei191)</name>
    <dbReference type="NCBI Taxonomy" id="445932"/>
    <lineage>
        <taxon>Bacteria</taxon>
        <taxon>Pseudomonadati</taxon>
        <taxon>Elusimicrobiota</taxon>
        <taxon>Elusimicrobia</taxon>
        <taxon>Elusimicrobiales</taxon>
        <taxon>Elusimicrobiaceae</taxon>
        <taxon>Elusimicrobium</taxon>
    </lineage>
</organism>
<evidence type="ECO:0000256" key="2">
    <source>
        <dbReference type="ARBA" id="ARBA00022840"/>
    </source>
</evidence>
<keyword evidence="1 3" id="KW-0547">Nucleotide-binding</keyword>
<dbReference type="GO" id="GO:0006260">
    <property type="term" value="P:DNA replication"/>
    <property type="evidence" value="ECO:0007669"/>
    <property type="project" value="InterPro"/>
</dbReference>
<name>B2KDZ4_ELUMP</name>
<dbReference type="GO" id="GO:0005524">
    <property type="term" value="F:ATP binding"/>
    <property type="evidence" value="ECO:0007669"/>
    <property type="project" value="UniProtKB-UniRule"/>
</dbReference>
<proteinExistence type="predicted"/>
<dbReference type="PANTHER" id="PTHR21075">
    <property type="entry name" value="ANAEROBIC RIBONUCLEOSIDE-TRIPHOSPHATE REDUCTASE"/>
    <property type="match status" value="1"/>
</dbReference>
<evidence type="ECO:0000256" key="3">
    <source>
        <dbReference type="PROSITE-ProRule" id="PRU00492"/>
    </source>
</evidence>